<dbReference type="EMBL" id="JAHDVG010000483">
    <property type="protein sequence ID" value="KAH1172092.1"/>
    <property type="molecule type" value="Genomic_DNA"/>
</dbReference>
<feature type="compositionally biased region" description="Basic and acidic residues" evidence="1">
    <location>
        <begin position="160"/>
        <end position="169"/>
    </location>
</feature>
<evidence type="ECO:0000313" key="3">
    <source>
        <dbReference type="Proteomes" id="UP000827986"/>
    </source>
</evidence>
<dbReference type="PANTHER" id="PTHR16524:SF2">
    <property type="entry name" value="CELL DEATH REGULATOR AVEN"/>
    <property type="match status" value="1"/>
</dbReference>
<evidence type="ECO:0000313" key="2">
    <source>
        <dbReference type="EMBL" id="KAH1172092.1"/>
    </source>
</evidence>
<gene>
    <name evidence="2" type="ORF">KIL84_007710</name>
</gene>
<reference evidence="2" key="1">
    <citation type="submission" date="2021-09" db="EMBL/GenBank/DDBJ databases">
        <title>The genome of Mauremys mutica provides insights into the evolution of semi-aquatic lifestyle.</title>
        <authorList>
            <person name="Gong S."/>
            <person name="Gao Y."/>
        </authorList>
    </citation>
    <scope>NUCLEOTIDE SEQUENCE</scope>
    <source>
        <strain evidence="2">MM-2020</strain>
        <tissue evidence="2">Muscle</tissue>
    </source>
</reference>
<feature type="compositionally biased region" description="Acidic residues" evidence="1">
    <location>
        <begin position="150"/>
        <end position="159"/>
    </location>
</feature>
<evidence type="ECO:0000256" key="1">
    <source>
        <dbReference type="SAM" id="MobiDB-lite"/>
    </source>
</evidence>
<dbReference type="PANTHER" id="PTHR16524">
    <property type="entry name" value="CELL DEATH REGULATOR AVEN"/>
    <property type="match status" value="1"/>
</dbReference>
<feature type="compositionally biased region" description="Acidic residues" evidence="1">
    <location>
        <begin position="409"/>
        <end position="421"/>
    </location>
</feature>
<sequence length="421" mass="45411">MRCCARVAVVGKDLRGPERCPVPLGADQAPLFRACPVAVSGGGDRRGTGQAGSRPHTRREESSCRAMQAERGGGGGGRPRRGGCRQGRRRPGGGDRAAEGGGDGPRRGGGGRGRGGAHGHGGGGGRGRRDPRGRGAASPLPARYHRRADDDDDDDDPESQEEKKDELRGYSKRKIVSNWNRYEGEGAEKETQNESGESQRGTDFSVLLSSAGDSFTQFRFAEEKEWDTGSVGPKQLSALYVDCQSLVQALQELPLHLRLNVAAEMVQASTPTELPQIKSKSIEDSKKRVTQLQPPLGQSGIASICDPVNDSVVHLMPLSKDGPETNSSESFQRGCSVSQQEADNLDEELDLLLNLDAPVHVENNFLSETYKTTAESDLKMKNVPLELDMAEETSSAAEEQKTTAKNVTEEELEDWLDSMIS</sequence>
<evidence type="ECO:0008006" key="4">
    <source>
        <dbReference type="Google" id="ProtNLM"/>
    </source>
</evidence>
<feature type="region of interest" description="Disordered" evidence="1">
    <location>
        <begin position="391"/>
        <end position="421"/>
    </location>
</feature>
<feature type="region of interest" description="Disordered" evidence="1">
    <location>
        <begin position="37"/>
        <end position="178"/>
    </location>
</feature>
<dbReference type="InterPro" id="IPR026187">
    <property type="entry name" value="Aven"/>
</dbReference>
<feature type="compositionally biased region" description="Basic residues" evidence="1">
    <location>
        <begin position="78"/>
        <end position="91"/>
    </location>
</feature>
<protein>
    <recommendedName>
        <fullName evidence="4">Apoptosis and caspase activation inhibitor</fullName>
    </recommendedName>
</protein>
<keyword evidence="3" id="KW-1185">Reference proteome</keyword>
<name>A0A9D4AQA0_9SAUR</name>
<organism evidence="2 3">
    <name type="scientific">Mauremys mutica</name>
    <name type="common">yellowpond turtle</name>
    <dbReference type="NCBI Taxonomy" id="74926"/>
    <lineage>
        <taxon>Eukaryota</taxon>
        <taxon>Metazoa</taxon>
        <taxon>Chordata</taxon>
        <taxon>Craniata</taxon>
        <taxon>Vertebrata</taxon>
        <taxon>Euteleostomi</taxon>
        <taxon>Archelosauria</taxon>
        <taxon>Testudinata</taxon>
        <taxon>Testudines</taxon>
        <taxon>Cryptodira</taxon>
        <taxon>Durocryptodira</taxon>
        <taxon>Testudinoidea</taxon>
        <taxon>Geoemydidae</taxon>
        <taxon>Geoemydinae</taxon>
        <taxon>Mauremys</taxon>
    </lineage>
</organism>
<dbReference type="GO" id="GO:0010972">
    <property type="term" value="P:negative regulation of G2/M transition of mitotic cell cycle"/>
    <property type="evidence" value="ECO:0007669"/>
    <property type="project" value="TreeGrafter"/>
</dbReference>
<proteinExistence type="predicted"/>
<accession>A0A9D4AQA0</accession>
<comment type="caution">
    <text evidence="2">The sequence shown here is derived from an EMBL/GenBank/DDBJ whole genome shotgun (WGS) entry which is preliminary data.</text>
</comment>
<dbReference type="Proteomes" id="UP000827986">
    <property type="component" value="Unassembled WGS sequence"/>
</dbReference>
<dbReference type="AlphaFoldDB" id="A0A9D4AQA0"/>
<feature type="compositionally biased region" description="Gly residues" evidence="1">
    <location>
        <begin position="99"/>
        <end position="125"/>
    </location>
</feature>